<evidence type="ECO:0000259" key="2">
    <source>
        <dbReference type="SMART" id="SM00831"/>
    </source>
</evidence>
<feature type="non-terminal residue" evidence="3">
    <location>
        <position position="120"/>
    </location>
</feature>
<organism evidence="3 4">
    <name type="scientific">Lacticaseibacillus paracasei subsp. paracasei Lpp41</name>
    <dbReference type="NCBI Taxonomy" id="1256208"/>
    <lineage>
        <taxon>Bacteria</taxon>
        <taxon>Bacillati</taxon>
        <taxon>Bacillota</taxon>
        <taxon>Bacilli</taxon>
        <taxon>Lactobacillales</taxon>
        <taxon>Lactobacillaceae</taxon>
        <taxon>Lacticaseibacillus</taxon>
    </lineage>
</organism>
<proteinExistence type="predicted"/>
<keyword evidence="1" id="KW-0472">Membrane</keyword>
<evidence type="ECO:0000256" key="1">
    <source>
        <dbReference type="SAM" id="Phobius"/>
    </source>
</evidence>
<keyword evidence="1" id="KW-0812">Transmembrane</keyword>
<dbReference type="PANTHER" id="PTHR42861">
    <property type="entry name" value="CALCIUM-TRANSPORTING ATPASE"/>
    <property type="match status" value="1"/>
</dbReference>
<feature type="domain" description="Cation-transporting P-type ATPase N-terminal" evidence="2">
    <location>
        <begin position="10"/>
        <end position="84"/>
    </location>
</feature>
<dbReference type="Pfam" id="PF00690">
    <property type="entry name" value="Cation_ATPase_N"/>
    <property type="match status" value="1"/>
</dbReference>
<feature type="transmembrane region" description="Helical" evidence="1">
    <location>
        <begin position="64"/>
        <end position="82"/>
    </location>
</feature>
<sequence length="120" mass="13234">MEEVPDSQPPASAHSIKDLQQSLQVPSLDHGLSKEEAAKRLKANGPNSIESHPTPKWLIFLRQFNNLIIYILIIAAILTTVIGDVTDTSVIVLVIIINAIIGYYQESNASDSLEKIKKML</sequence>
<dbReference type="AlphaFoldDB" id="A0A829H9B2"/>
<accession>A0A829H9B2</accession>
<reference evidence="3 4" key="1">
    <citation type="journal article" date="2013" name="PLoS ONE">
        <title>Lactobacillus paracasei comparative genomics: towards species pan-genome definition and exploitation of diversity.</title>
        <authorList>
            <person name="Smokvina T."/>
            <person name="Wels M."/>
            <person name="Polka J."/>
            <person name="Chervaux C."/>
            <person name="Brisse S."/>
            <person name="Boekhorst J."/>
            <person name="van Hylckama Vlieg J.E."/>
            <person name="Siezen R.J."/>
        </authorList>
    </citation>
    <scope>NUCLEOTIDE SEQUENCE [LARGE SCALE GENOMIC DNA]</scope>
    <source>
        <strain evidence="3 4">Lpp41</strain>
    </source>
</reference>
<gene>
    <name evidence="3" type="ORF">Lpp41_06135</name>
</gene>
<dbReference type="SMART" id="SM00831">
    <property type="entry name" value="Cation_ATPase_N"/>
    <property type="match status" value="1"/>
</dbReference>
<dbReference type="Proteomes" id="UP000014244">
    <property type="component" value="Unassembled WGS sequence"/>
</dbReference>
<dbReference type="Gene3D" id="2.70.150.10">
    <property type="entry name" value="Calcium-transporting ATPase, cytoplasmic transduction domain A"/>
    <property type="match status" value="1"/>
</dbReference>
<dbReference type="InterPro" id="IPR023298">
    <property type="entry name" value="ATPase_P-typ_TM_dom_sf"/>
</dbReference>
<keyword evidence="1" id="KW-1133">Transmembrane helix</keyword>
<dbReference type="Gene3D" id="1.20.1110.10">
    <property type="entry name" value="Calcium-transporting ATPase, transmembrane domain"/>
    <property type="match status" value="1"/>
</dbReference>
<feature type="transmembrane region" description="Helical" evidence="1">
    <location>
        <begin position="88"/>
        <end position="105"/>
    </location>
</feature>
<comment type="caution">
    <text evidence="3">The sequence shown here is derived from an EMBL/GenBank/DDBJ whole genome shotgun (WGS) entry which is preliminary data.</text>
</comment>
<name>A0A829H9B2_LACPA</name>
<protein>
    <submittedName>
        <fullName evidence="3">Cation transport ATPase</fullName>
    </submittedName>
</protein>
<dbReference type="SUPFAM" id="SSF81665">
    <property type="entry name" value="Calcium ATPase, transmembrane domain M"/>
    <property type="match status" value="1"/>
</dbReference>
<dbReference type="EMBL" id="ANKE01000289">
    <property type="protein sequence ID" value="EPC73798.1"/>
    <property type="molecule type" value="Genomic_DNA"/>
</dbReference>
<dbReference type="InterPro" id="IPR004014">
    <property type="entry name" value="ATPase_P-typ_cation-transptr_N"/>
</dbReference>
<evidence type="ECO:0000313" key="4">
    <source>
        <dbReference type="Proteomes" id="UP000014244"/>
    </source>
</evidence>
<evidence type="ECO:0000313" key="3">
    <source>
        <dbReference type="EMBL" id="EPC73798.1"/>
    </source>
</evidence>